<evidence type="ECO:0000256" key="1">
    <source>
        <dbReference type="SAM" id="Phobius"/>
    </source>
</evidence>
<evidence type="ECO:0000313" key="2">
    <source>
        <dbReference type="EMBL" id="PPK92466.1"/>
    </source>
</evidence>
<gene>
    <name evidence="2" type="ORF">CLV92_11467</name>
</gene>
<keyword evidence="1" id="KW-0812">Transmembrane</keyword>
<sequence length="235" mass="23903">MAPAAATAPARRLPAVSGATYEALFAHVHAALVVNLLLAVATSPLLLGLAVVVDPLRSWPFFLVLALCVGPAVAAAFGCWDRLRSEEGLRPVRDFLACYRRTAARALAVWGAALAVLGVLAVDVAVVAGTGAAGHLVPLLVVLAAGVLLSALTALAALVRFPGVRTGALVRAAVYATVRRWAASAVALALLGVLVVALAHSPLLVLPLLPAPVLFVVWSGACASLAAVLPQHGRP</sequence>
<feature type="transmembrane region" description="Helical" evidence="1">
    <location>
        <begin position="181"/>
        <end position="203"/>
    </location>
</feature>
<comment type="caution">
    <text evidence="2">The sequence shown here is derived from an EMBL/GenBank/DDBJ whole genome shotgun (WGS) entry which is preliminary data.</text>
</comment>
<feature type="transmembrane region" description="Helical" evidence="1">
    <location>
        <begin position="107"/>
        <end position="130"/>
    </location>
</feature>
<dbReference type="EMBL" id="PTJD01000014">
    <property type="protein sequence ID" value="PPK92466.1"/>
    <property type="molecule type" value="Genomic_DNA"/>
</dbReference>
<keyword evidence="3" id="KW-1185">Reference proteome</keyword>
<dbReference type="Proteomes" id="UP000239485">
    <property type="component" value="Unassembled WGS sequence"/>
</dbReference>
<feature type="transmembrane region" description="Helical" evidence="1">
    <location>
        <begin position="209"/>
        <end position="229"/>
    </location>
</feature>
<protein>
    <submittedName>
        <fullName evidence="2">Uncharacterized protein DUF624</fullName>
    </submittedName>
</protein>
<feature type="transmembrane region" description="Helical" evidence="1">
    <location>
        <begin position="59"/>
        <end position="80"/>
    </location>
</feature>
<name>A0A2S6IE51_9ACTN</name>
<feature type="transmembrane region" description="Helical" evidence="1">
    <location>
        <begin position="136"/>
        <end position="161"/>
    </location>
</feature>
<reference evidence="2 3" key="1">
    <citation type="submission" date="2018-02" db="EMBL/GenBank/DDBJ databases">
        <title>Genomic Encyclopedia of Archaeal and Bacterial Type Strains, Phase II (KMG-II): from individual species to whole genera.</title>
        <authorList>
            <person name="Goeker M."/>
        </authorList>
    </citation>
    <scope>NUCLEOTIDE SEQUENCE [LARGE SCALE GENOMIC DNA]</scope>
    <source>
        <strain evidence="2 3">DSM 22857</strain>
    </source>
</reference>
<dbReference type="AlphaFoldDB" id="A0A2S6IE51"/>
<feature type="transmembrane region" description="Helical" evidence="1">
    <location>
        <begin position="32"/>
        <end position="53"/>
    </location>
</feature>
<evidence type="ECO:0000313" key="3">
    <source>
        <dbReference type="Proteomes" id="UP000239485"/>
    </source>
</evidence>
<keyword evidence="1" id="KW-0472">Membrane</keyword>
<organism evidence="2 3">
    <name type="scientific">Kineococcus xinjiangensis</name>
    <dbReference type="NCBI Taxonomy" id="512762"/>
    <lineage>
        <taxon>Bacteria</taxon>
        <taxon>Bacillati</taxon>
        <taxon>Actinomycetota</taxon>
        <taxon>Actinomycetes</taxon>
        <taxon>Kineosporiales</taxon>
        <taxon>Kineosporiaceae</taxon>
        <taxon>Kineococcus</taxon>
    </lineage>
</organism>
<dbReference type="OrthoDB" id="3402079at2"/>
<accession>A0A2S6IE51</accession>
<proteinExistence type="predicted"/>
<keyword evidence="1" id="KW-1133">Transmembrane helix</keyword>
<dbReference type="RefSeq" id="WP_104434708.1">
    <property type="nucleotide sequence ID" value="NZ_PTJD01000014.1"/>
</dbReference>